<evidence type="ECO:0000256" key="4">
    <source>
        <dbReference type="ARBA" id="ARBA00022840"/>
    </source>
</evidence>
<feature type="domain" description="Mur ligase C-terminal" evidence="10">
    <location>
        <begin position="344"/>
        <end position="476"/>
    </location>
</feature>
<proteinExistence type="predicted"/>
<feature type="domain" description="Mur ligase N-terminal catalytic" evidence="9">
    <location>
        <begin position="27"/>
        <end position="122"/>
    </location>
</feature>
<evidence type="ECO:0000259" key="11">
    <source>
        <dbReference type="Pfam" id="PF08245"/>
    </source>
</evidence>
<keyword evidence="7" id="KW-0131">Cell cycle</keyword>
<feature type="domain" description="Mur ligase central" evidence="11">
    <location>
        <begin position="132"/>
        <end position="322"/>
    </location>
</feature>
<dbReference type="InterPro" id="IPR000713">
    <property type="entry name" value="Mur_ligase_N"/>
</dbReference>
<evidence type="ECO:0000256" key="2">
    <source>
        <dbReference type="ARBA" id="ARBA00022618"/>
    </source>
</evidence>
<sequence>MLLPPVFLNAVAFCYPMSLLYSNSKLIHFTGICGTGMASLAVLLKQRGHHICGSDENVYPPMSEFLSQNNITVKSGYDAKNLEPVPDLVVIGNALSRGNPEVEAILESKLPYISMAELLKEYFIRGKTSLVVTGTHGKTTTTSLLAWVFETAEKKPGFMIGGIAENFGASCLDGSGNCFITEGDEYDTAFFDKRSKFLHYLPDQLILNNLEFDHADIFDSLADIKKAFRLLLRLIPRKGLIVANGDDENVKSVLESSFSPVLKFGLGKSCDIQAVNLKSSEAGMSFEVLDNRAESSTQNQEFELNLFGTYNVLNALGVIVLARYNGIADKTIQAAFDSFQSVRRRQELRGEVNGISVYDDFAHHPTAIRETVTAIRQKHPGRRLITVFEPRSNTSVLKIHQDALIDSFKKADEVILTTPHRLERTPVEQRLEVLEVLKSLIKNKIPAYEFPQVEGIIEHLKSNCRSGDVVLIMSNGKFDNIHQRLLEEL</sequence>
<keyword evidence="5" id="KW-0133">Cell shape</keyword>
<dbReference type="GO" id="GO:0005524">
    <property type="term" value="F:ATP binding"/>
    <property type="evidence" value="ECO:0007669"/>
    <property type="project" value="UniProtKB-KW"/>
</dbReference>
<evidence type="ECO:0000256" key="6">
    <source>
        <dbReference type="ARBA" id="ARBA00022984"/>
    </source>
</evidence>
<dbReference type="SUPFAM" id="SSF53623">
    <property type="entry name" value="MurD-like peptide ligases, catalytic domain"/>
    <property type="match status" value="1"/>
</dbReference>
<keyword evidence="6" id="KW-0573">Peptidoglycan synthesis</keyword>
<comment type="caution">
    <text evidence="12">The sequence shown here is derived from an EMBL/GenBank/DDBJ whole genome shotgun (WGS) entry which is preliminary data.</text>
</comment>
<dbReference type="SUPFAM" id="SSF51984">
    <property type="entry name" value="MurCD N-terminal domain"/>
    <property type="match status" value="1"/>
</dbReference>
<dbReference type="InterPro" id="IPR013221">
    <property type="entry name" value="Mur_ligase_cen"/>
</dbReference>
<dbReference type="InterPro" id="IPR036615">
    <property type="entry name" value="Mur_ligase_C_dom_sf"/>
</dbReference>
<dbReference type="AlphaFoldDB" id="A0A432G1W1"/>
<evidence type="ECO:0000259" key="9">
    <source>
        <dbReference type="Pfam" id="PF01225"/>
    </source>
</evidence>
<keyword evidence="3" id="KW-0547">Nucleotide-binding</keyword>
<dbReference type="GO" id="GO:0071555">
    <property type="term" value="P:cell wall organization"/>
    <property type="evidence" value="ECO:0007669"/>
    <property type="project" value="UniProtKB-KW"/>
</dbReference>
<evidence type="ECO:0000256" key="3">
    <source>
        <dbReference type="ARBA" id="ARBA00022741"/>
    </source>
</evidence>
<accession>A0A432G1W1</accession>
<dbReference type="PANTHER" id="PTHR43445:SF5">
    <property type="entry name" value="UDP-N-ACETYLMURAMATE--L-ALANYL-GAMMA-D-GLUTAMYL-MESO-2,6-DIAMINOHEPTANDIOATE LIGASE"/>
    <property type="match status" value="1"/>
</dbReference>
<gene>
    <name evidence="12" type="primary">mpl</name>
    <name evidence="12" type="ORF">DSY97_09575</name>
</gene>
<dbReference type="Gene3D" id="3.40.50.720">
    <property type="entry name" value="NAD(P)-binding Rossmann-like Domain"/>
    <property type="match status" value="1"/>
</dbReference>
<evidence type="ECO:0000313" key="13">
    <source>
        <dbReference type="Proteomes" id="UP000286801"/>
    </source>
</evidence>
<evidence type="ECO:0000256" key="1">
    <source>
        <dbReference type="ARBA" id="ARBA00022598"/>
    </source>
</evidence>
<reference evidence="12 13" key="1">
    <citation type="submission" date="2018-06" db="EMBL/GenBank/DDBJ databases">
        <title>Combined omics and stable isotope probing to characterize newly discovered Mariana Back-Arc vent microbial communities.</title>
        <authorList>
            <person name="Trembath-Reichert E."/>
            <person name="Huber J.A."/>
        </authorList>
    </citation>
    <scope>NUCLEOTIDE SEQUENCE [LARGE SCALE GENOMIC DNA]</scope>
    <source>
        <strain evidence="12">MAG 63_1</strain>
    </source>
</reference>
<dbReference type="NCBIfam" id="TIGR01081">
    <property type="entry name" value="mpl"/>
    <property type="match status" value="1"/>
</dbReference>
<dbReference type="Pfam" id="PF08245">
    <property type="entry name" value="Mur_ligase_M"/>
    <property type="match status" value="1"/>
</dbReference>
<dbReference type="InterPro" id="IPR050061">
    <property type="entry name" value="MurCDEF_pg_biosynth"/>
</dbReference>
<name>A0A432G1W1_9DELT</name>
<dbReference type="InterPro" id="IPR004101">
    <property type="entry name" value="Mur_ligase_C"/>
</dbReference>
<protein>
    <submittedName>
        <fullName evidence="12">UDP-N-acetylmuramate:L-alanyl-gamma-D-glutamyl-meso-diaminopimelate ligase</fullName>
    </submittedName>
</protein>
<evidence type="ECO:0000256" key="8">
    <source>
        <dbReference type="ARBA" id="ARBA00023316"/>
    </source>
</evidence>
<organism evidence="12 13">
    <name type="scientific">SAR324 cluster bacterium</name>
    <dbReference type="NCBI Taxonomy" id="2024889"/>
    <lineage>
        <taxon>Bacteria</taxon>
        <taxon>Deltaproteobacteria</taxon>
        <taxon>SAR324 cluster</taxon>
    </lineage>
</organism>
<evidence type="ECO:0000313" key="12">
    <source>
        <dbReference type="EMBL" id="RTZ77568.1"/>
    </source>
</evidence>
<dbReference type="Gene3D" id="3.40.1190.10">
    <property type="entry name" value="Mur-like, catalytic domain"/>
    <property type="match status" value="1"/>
</dbReference>
<dbReference type="GO" id="GO:0008360">
    <property type="term" value="P:regulation of cell shape"/>
    <property type="evidence" value="ECO:0007669"/>
    <property type="project" value="UniProtKB-KW"/>
</dbReference>
<keyword evidence="8" id="KW-0961">Cell wall biogenesis/degradation</keyword>
<dbReference type="InterPro" id="IPR005757">
    <property type="entry name" value="Mpl"/>
</dbReference>
<keyword evidence="4" id="KW-0067">ATP-binding</keyword>
<dbReference type="GO" id="GO:0016881">
    <property type="term" value="F:acid-amino acid ligase activity"/>
    <property type="evidence" value="ECO:0007669"/>
    <property type="project" value="InterPro"/>
</dbReference>
<dbReference type="Proteomes" id="UP000286801">
    <property type="component" value="Unassembled WGS sequence"/>
</dbReference>
<dbReference type="Pfam" id="PF01225">
    <property type="entry name" value="Mur_ligase"/>
    <property type="match status" value="1"/>
</dbReference>
<evidence type="ECO:0000256" key="7">
    <source>
        <dbReference type="ARBA" id="ARBA00023306"/>
    </source>
</evidence>
<dbReference type="SUPFAM" id="SSF53244">
    <property type="entry name" value="MurD-like peptide ligases, peptide-binding domain"/>
    <property type="match status" value="1"/>
</dbReference>
<dbReference type="GO" id="GO:0009252">
    <property type="term" value="P:peptidoglycan biosynthetic process"/>
    <property type="evidence" value="ECO:0007669"/>
    <property type="project" value="UniProtKB-KW"/>
</dbReference>
<dbReference type="Gene3D" id="3.90.190.20">
    <property type="entry name" value="Mur ligase, C-terminal domain"/>
    <property type="match status" value="1"/>
</dbReference>
<evidence type="ECO:0000256" key="5">
    <source>
        <dbReference type="ARBA" id="ARBA00022960"/>
    </source>
</evidence>
<keyword evidence="2" id="KW-0132">Cell division</keyword>
<keyword evidence="1 12" id="KW-0436">Ligase</keyword>
<dbReference type="EMBL" id="QNZL01000255">
    <property type="protein sequence ID" value="RTZ77568.1"/>
    <property type="molecule type" value="Genomic_DNA"/>
</dbReference>
<dbReference type="PANTHER" id="PTHR43445">
    <property type="entry name" value="UDP-N-ACETYLMURAMATE--L-ALANINE LIGASE-RELATED"/>
    <property type="match status" value="1"/>
</dbReference>
<evidence type="ECO:0000259" key="10">
    <source>
        <dbReference type="Pfam" id="PF02875"/>
    </source>
</evidence>
<dbReference type="InterPro" id="IPR036565">
    <property type="entry name" value="Mur-like_cat_sf"/>
</dbReference>
<dbReference type="GO" id="GO:0051301">
    <property type="term" value="P:cell division"/>
    <property type="evidence" value="ECO:0007669"/>
    <property type="project" value="UniProtKB-KW"/>
</dbReference>
<dbReference type="Pfam" id="PF02875">
    <property type="entry name" value="Mur_ligase_C"/>
    <property type="match status" value="1"/>
</dbReference>